<sequence>MDKIQLFTWLSAQSQPQTITEISAATGVSEADLFPLLIDNLGVVFAHDDVTDKWSAIPAYVNTIADDAALAALNAAICNPTTCSNDVDAVLTTTGVTKDAWIRGNTNTDAIVAMLRCVNLRTKLAATGLDLAKLDGMLDSCDAAIAVNVAMSQHHGMAGV</sequence>
<dbReference type="AlphaFoldDB" id="A0A1Y1QP46"/>
<organism evidence="1 2">
    <name type="scientific">Thiothrix lacustris</name>
    <dbReference type="NCBI Taxonomy" id="525917"/>
    <lineage>
        <taxon>Bacteria</taxon>
        <taxon>Pseudomonadati</taxon>
        <taxon>Pseudomonadota</taxon>
        <taxon>Gammaproteobacteria</taxon>
        <taxon>Thiotrichales</taxon>
        <taxon>Thiotrichaceae</taxon>
        <taxon>Thiothrix</taxon>
    </lineage>
</organism>
<proteinExistence type="predicted"/>
<protein>
    <submittedName>
        <fullName evidence="1">Uncharacterized protein</fullName>
    </submittedName>
</protein>
<name>A0A1Y1QP46_9GAMM</name>
<gene>
    <name evidence="1" type="ORF">BWK73_20100</name>
</gene>
<comment type="caution">
    <text evidence="1">The sequence shown here is derived from an EMBL/GenBank/DDBJ whole genome shotgun (WGS) entry which is preliminary data.</text>
</comment>
<evidence type="ECO:0000313" key="2">
    <source>
        <dbReference type="Proteomes" id="UP000192491"/>
    </source>
</evidence>
<dbReference type="Proteomes" id="UP000192491">
    <property type="component" value="Unassembled WGS sequence"/>
</dbReference>
<reference evidence="1 2" key="1">
    <citation type="submission" date="2017-01" db="EMBL/GenBank/DDBJ databases">
        <title>Novel large sulfur bacteria in the metagenomes of groundwater-fed chemosynthetic microbial mats in the Lake Huron basin.</title>
        <authorList>
            <person name="Sharrar A.M."/>
            <person name="Flood B.E."/>
            <person name="Bailey J.V."/>
            <person name="Jones D.S."/>
            <person name="Biddanda B."/>
            <person name="Ruberg S.A."/>
            <person name="Marcus D.N."/>
            <person name="Dick G.J."/>
        </authorList>
    </citation>
    <scope>NUCLEOTIDE SEQUENCE [LARGE SCALE GENOMIC DNA]</scope>
    <source>
        <strain evidence="1">A8</strain>
    </source>
</reference>
<evidence type="ECO:0000313" key="1">
    <source>
        <dbReference type="EMBL" id="OQX10492.1"/>
    </source>
</evidence>
<dbReference type="EMBL" id="MTEJ01000111">
    <property type="protein sequence ID" value="OQX10492.1"/>
    <property type="molecule type" value="Genomic_DNA"/>
</dbReference>
<accession>A0A1Y1QP46</accession>